<dbReference type="InterPro" id="IPR029058">
    <property type="entry name" value="AB_hydrolase_fold"/>
</dbReference>
<evidence type="ECO:0000313" key="3">
    <source>
        <dbReference type="EMBL" id="GHH82290.1"/>
    </source>
</evidence>
<dbReference type="InterPro" id="IPR000073">
    <property type="entry name" value="AB_hydrolase_1"/>
</dbReference>
<sequence length="283" mass="28517">MSAAVAPAPPAPAAAAATALPGPQSGTLVWEPAEGAARRGTVVLLPGRGENPAVYQRFGRRLAADGYGVHALALGQQAAPADVAAAFAAVAGTAPAPVVLAGSDTGALRALAAVREAGARPAGLLLAALPLTADAPPPGDWEEELAARTSCPAHRGVLTADPGFGRGRFADRVPDALLAPALEPATVLGPDPVRSGAPSPASPGRLPVLVLHGAADPVAPPQAVREFAAGLPTTVLVLVEDGRHDVLNDAAHRSVAAQTVQWLERLRVGPELPRLLTVEEPPR</sequence>
<accession>A0A919GE54</accession>
<dbReference type="EMBL" id="BNBO01000057">
    <property type="protein sequence ID" value="GHH82290.1"/>
    <property type="molecule type" value="Genomic_DNA"/>
</dbReference>
<feature type="region of interest" description="Disordered" evidence="1">
    <location>
        <begin position="1"/>
        <end position="28"/>
    </location>
</feature>
<feature type="domain" description="AB hydrolase-1" evidence="2">
    <location>
        <begin position="42"/>
        <end position="256"/>
    </location>
</feature>
<dbReference type="Pfam" id="PF12697">
    <property type="entry name" value="Abhydrolase_6"/>
    <property type="match status" value="1"/>
</dbReference>
<evidence type="ECO:0000256" key="1">
    <source>
        <dbReference type="SAM" id="MobiDB-lite"/>
    </source>
</evidence>
<dbReference type="Gene3D" id="3.40.50.1820">
    <property type="entry name" value="alpha/beta hydrolase"/>
    <property type="match status" value="1"/>
</dbReference>
<name>A0A919GE54_9ACTN</name>
<gene>
    <name evidence="3" type="ORF">GCM10018781_66950</name>
</gene>
<evidence type="ECO:0000313" key="4">
    <source>
        <dbReference type="Proteomes" id="UP000617734"/>
    </source>
</evidence>
<dbReference type="GO" id="GO:0003824">
    <property type="term" value="F:catalytic activity"/>
    <property type="evidence" value="ECO:0007669"/>
    <property type="project" value="UniProtKB-ARBA"/>
</dbReference>
<dbReference type="SUPFAM" id="SSF53474">
    <property type="entry name" value="alpha/beta-Hydrolases"/>
    <property type="match status" value="1"/>
</dbReference>
<dbReference type="RefSeq" id="WP_190214672.1">
    <property type="nucleotide sequence ID" value="NZ_BNBO01000057.1"/>
</dbReference>
<dbReference type="Proteomes" id="UP000617734">
    <property type="component" value="Unassembled WGS sequence"/>
</dbReference>
<evidence type="ECO:0000259" key="2">
    <source>
        <dbReference type="Pfam" id="PF12697"/>
    </source>
</evidence>
<reference evidence="3" key="1">
    <citation type="journal article" date="2014" name="Int. J. Syst. Evol. Microbiol.">
        <title>Complete genome sequence of Corynebacterium casei LMG S-19264T (=DSM 44701T), isolated from a smear-ripened cheese.</title>
        <authorList>
            <consortium name="US DOE Joint Genome Institute (JGI-PGF)"/>
            <person name="Walter F."/>
            <person name="Albersmeier A."/>
            <person name="Kalinowski J."/>
            <person name="Ruckert C."/>
        </authorList>
    </citation>
    <scope>NUCLEOTIDE SEQUENCE</scope>
    <source>
        <strain evidence="3">JCM 4646</strain>
    </source>
</reference>
<reference evidence="3" key="2">
    <citation type="submission" date="2020-09" db="EMBL/GenBank/DDBJ databases">
        <authorList>
            <person name="Sun Q."/>
            <person name="Ohkuma M."/>
        </authorList>
    </citation>
    <scope>NUCLEOTIDE SEQUENCE</scope>
    <source>
        <strain evidence="3">JCM 4646</strain>
    </source>
</reference>
<dbReference type="GeneID" id="95356965"/>
<feature type="compositionally biased region" description="Low complexity" evidence="1">
    <location>
        <begin position="13"/>
        <end position="23"/>
    </location>
</feature>
<keyword evidence="4" id="KW-1185">Reference proteome</keyword>
<organism evidence="3 4">
    <name type="scientific">Kitasatospora indigofera</name>
    <dbReference type="NCBI Taxonomy" id="67307"/>
    <lineage>
        <taxon>Bacteria</taxon>
        <taxon>Bacillati</taxon>
        <taxon>Actinomycetota</taxon>
        <taxon>Actinomycetes</taxon>
        <taxon>Kitasatosporales</taxon>
        <taxon>Streptomycetaceae</taxon>
        <taxon>Kitasatospora</taxon>
    </lineage>
</organism>
<protein>
    <submittedName>
        <fullName evidence="3">Lysophospholipase</fullName>
    </submittedName>
</protein>
<proteinExistence type="predicted"/>
<dbReference type="AlphaFoldDB" id="A0A919GE54"/>
<comment type="caution">
    <text evidence="3">The sequence shown here is derived from an EMBL/GenBank/DDBJ whole genome shotgun (WGS) entry which is preliminary data.</text>
</comment>